<dbReference type="PANTHER" id="PTHR10552:SF6">
    <property type="entry name" value="U2 SMALL NUCLEAR RIBONUCLEOPROTEIN A"/>
    <property type="match status" value="1"/>
</dbReference>
<feature type="compositionally biased region" description="Basic and acidic residues" evidence="6">
    <location>
        <begin position="414"/>
        <end position="449"/>
    </location>
</feature>
<sequence>MNNRLIEEAIEQELSKICINPSDTEELETFSEDETIFDEEPVPDEIPESVLSCLELVKNRMHNAEQLILQDLEETDCDLIKKDTCGTISNHSEDFWMKLASDYHEDPIKIIHEIEEDESLINQNRPEFKVGSPETLTEQIPDEDKGTNLEATLANMYLETEKQCLLELEILEKKFKEMEEKRAAELKAKKDQQLKEQREEEEKRRHRQKEFQEELKNIESENMENQNEVDETERKEFEKLQEDLRAQEELIKRLEKTMEEERTAFEEQQATERKRVEDLRRRAATRIQAAVRGFLIRRASAFLLSQRREERKKKKELQLQLEQERREREEKCRRKLEEQKCREEEERKKKDEAERQARVEQEKRRAAYEKAKEEERLRLEEERKLKLEAARQGKKEELRKREELERKIKLDEEDKRKKEVEEKRSEEHRNQEEMEKKRFREFKRRKEEVQNAEQIQEQNVEQILAEKLKGSQFGEFDEFENKGDGTKLNDKLNETLQNNSTDCEKVKDDSGFSDYDVDNKDASVQEISLQSNKKSLNCASEEMPCLEDNEDKTNMENAKKNEGLSQEESEKCHNMEKDLIMSFRPTGCIPEPKGNYHGAPAVDMYSLTNQMCLPECTEQKRLAWMKACTPWSKISMQNKRKEVVKRKVIRRGSAVQLPALSTNTILQSGDWISLQQVTAVTLQDLPGCSLSTLSECTKLQMLTMKRCGLKALEGISGCKDLKYINVQENAIQYINCQGMDNLDVLLLNHNQLASIHGLDGAVNLHALELSHNHITRILYFHFLVKPSEKKVTFCQKISPSGHTQIKNIECHEDVIWQHLIIMNEATNIMSSDLLRRKQFNCSGLESLKKLQRLVLSHNQLISTKGLKDTATLLHLDCSYNHLTEIEGIENCALLCTLKLQGNNLTEPPSLVNHVLMKELYIDDNSISSLESLSACWLPLLQVLSLSQNSLTHIPPLLDFLSLKELDVSCNCISELRDVHLSLEGSTNLRELNLTGNPVQQETNWRSSLQKMLPGLKKINGEPISSTQVYLTDRSARPPPGSFLALCQAQLKQLELLLKRHDRELHILSPLDAPMIRSQQSDELITLAEEHRYAHEYGDLSVNDGDEPETQSNLLMQEGSDRHQHNFPFISKAKENNQVSKDPSTRWITASQVQPTVNCCTVSQEEGNQEGQISGVNAEISSLRIGERQIRFIHPLTNRPSLFKSEGCIAAVVIQSHWRGHLCRRNIRLLLAQQAAALVIQSAWRKYSICRNNWNKDICLDIMERAAIVIQATWKGYVLRKKLASALAAVKTNEVDDDFEEVNMEDFAFDEAALEKEWITLDSKCFPSKMLPLSDQLYWPKPPSHQAIKDKNMPVVLCNPKQAWLSEESEKMTKEQQNSSSLNPESSSRRLSSASRAESALTSEKEKLLEEWGIKDSYTAHLILRRAHKMKSKKQQQKKLLDPAVRLALFKSNENKHTPVKLPKKMYPPKLSCFKGLEVELAPSDTIKGDQSECSKERTYQWLHTQVVISDTSSSFMKSDRFLPEIDPDVLNGGRVQLVASPVSREGLDQETLSMASGSALTQPCREYNQTHRHSVGRTMKEYFFPKKSKLI</sequence>
<keyword evidence="2" id="KW-0433">Leucine-rich repeat</keyword>
<dbReference type="GeneTree" id="ENSGT00940000163898"/>
<feature type="region of interest" description="Disordered" evidence="6">
    <location>
        <begin position="414"/>
        <end position="457"/>
    </location>
</feature>
<dbReference type="SUPFAM" id="SSF52540">
    <property type="entry name" value="P-loop containing nucleoside triphosphate hydrolases"/>
    <property type="match status" value="1"/>
</dbReference>
<reference evidence="7" key="3">
    <citation type="submission" date="2025-09" db="UniProtKB">
        <authorList>
            <consortium name="Ensembl"/>
        </authorList>
    </citation>
    <scope>IDENTIFICATION</scope>
</reference>
<keyword evidence="3" id="KW-0677">Repeat</keyword>
<dbReference type="SMART" id="SM00369">
    <property type="entry name" value="LRR_TYP"/>
    <property type="match status" value="3"/>
</dbReference>
<keyword evidence="4" id="KW-0539">Nucleus</keyword>
<protein>
    <submittedName>
        <fullName evidence="7">Leucine-rich repeats and IQ motif containing 1</fullName>
    </submittedName>
</protein>
<dbReference type="STRING" id="7918.ENSLOCP00000020173"/>
<evidence type="ECO:0000256" key="6">
    <source>
        <dbReference type="SAM" id="MobiDB-lite"/>
    </source>
</evidence>
<organism evidence="7 8">
    <name type="scientific">Lepisosteus oculatus</name>
    <name type="common">Spotted gar</name>
    <dbReference type="NCBI Taxonomy" id="7918"/>
    <lineage>
        <taxon>Eukaryota</taxon>
        <taxon>Metazoa</taxon>
        <taxon>Chordata</taxon>
        <taxon>Craniata</taxon>
        <taxon>Vertebrata</taxon>
        <taxon>Euteleostomi</taxon>
        <taxon>Actinopterygii</taxon>
        <taxon>Neopterygii</taxon>
        <taxon>Holostei</taxon>
        <taxon>Semionotiformes</taxon>
        <taxon>Lepisosteidae</taxon>
        <taxon>Lepisosteus</taxon>
    </lineage>
</organism>
<accession>W5NHR4</accession>
<dbReference type="Gene3D" id="3.80.10.10">
    <property type="entry name" value="Ribonuclease Inhibitor"/>
    <property type="match status" value="3"/>
</dbReference>
<dbReference type="eggNOG" id="KOG0531">
    <property type="taxonomic scope" value="Eukaryota"/>
</dbReference>
<dbReference type="InterPro" id="IPR027417">
    <property type="entry name" value="P-loop_NTPase"/>
</dbReference>
<dbReference type="SMART" id="SM00015">
    <property type="entry name" value="IQ"/>
    <property type="match status" value="4"/>
</dbReference>
<evidence type="ECO:0000313" key="8">
    <source>
        <dbReference type="Proteomes" id="UP000018468"/>
    </source>
</evidence>
<feature type="region of interest" description="Disordered" evidence="6">
    <location>
        <begin position="328"/>
        <end position="376"/>
    </location>
</feature>
<dbReference type="InterPro" id="IPR044640">
    <property type="entry name" value="RU2A"/>
</dbReference>
<dbReference type="FunFam" id="3.80.10.10:FF:001871">
    <property type="entry name" value="Leucine-rich repeats and IQ motif containing 1"/>
    <property type="match status" value="1"/>
</dbReference>
<evidence type="ECO:0000313" key="7">
    <source>
        <dbReference type="Ensembl" id="ENSLOCP00000020173.1"/>
    </source>
</evidence>
<dbReference type="SMART" id="SM00365">
    <property type="entry name" value="LRR_SD22"/>
    <property type="match status" value="7"/>
</dbReference>
<name>W5NHR4_LEPOC</name>
<comment type="similarity">
    <text evidence="5">Belongs to the U2 small nuclear ribonucleoprotein A family.</text>
</comment>
<feature type="region of interest" description="Disordered" evidence="6">
    <location>
        <begin position="1366"/>
        <end position="1396"/>
    </location>
</feature>
<dbReference type="SUPFAM" id="SSF52058">
    <property type="entry name" value="L domain-like"/>
    <property type="match status" value="1"/>
</dbReference>
<comment type="subcellular location">
    <subcellularLocation>
        <location evidence="1">Nucleus</location>
    </subcellularLocation>
</comment>
<dbReference type="PANTHER" id="PTHR10552">
    <property type="entry name" value="U2 SMALL NUCLEAR RIBONUCLEOPROTEIN A"/>
    <property type="match status" value="1"/>
</dbReference>
<dbReference type="GO" id="GO:0009966">
    <property type="term" value="P:regulation of signal transduction"/>
    <property type="evidence" value="ECO:0007669"/>
    <property type="project" value="UniProtKB-ARBA"/>
</dbReference>
<dbReference type="PROSITE" id="PS50096">
    <property type="entry name" value="IQ"/>
    <property type="match status" value="3"/>
</dbReference>
<dbReference type="InterPro" id="IPR001611">
    <property type="entry name" value="Leu-rich_rpt"/>
</dbReference>
<dbReference type="InterPro" id="IPR003591">
    <property type="entry name" value="Leu-rich_rpt_typical-subtyp"/>
</dbReference>
<dbReference type="InParanoid" id="W5NHR4"/>
<dbReference type="FunFam" id="3.80.10.10:FF:001142">
    <property type="entry name" value="Leucine-rich repeats and IQ motif containing 1"/>
    <property type="match status" value="1"/>
</dbReference>
<dbReference type="EMBL" id="AHAT01008703">
    <property type="status" value="NOT_ANNOTATED_CDS"/>
    <property type="molecule type" value="Genomic_DNA"/>
</dbReference>
<dbReference type="GO" id="GO:0030620">
    <property type="term" value="F:U2 snRNA binding"/>
    <property type="evidence" value="ECO:0000318"/>
    <property type="project" value="GO_Central"/>
</dbReference>
<dbReference type="Gene3D" id="1.20.5.190">
    <property type="match status" value="1"/>
</dbReference>
<dbReference type="Ensembl" id="ENSLOCT00000020206.1">
    <property type="protein sequence ID" value="ENSLOCP00000020173.1"/>
    <property type="gene ID" value="ENSLOCG00000016340.1"/>
</dbReference>
<dbReference type="InterPro" id="IPR032675">
    <property type="entry name" value="LRR_dom_sf"/>
</dbReference>
<proteinExistence type="inferred from homology"/>
<dbReference type="Pfam" id="PF00612">
    <property type="entry name" value="IQ"/>
    <property type="match status" value="3"/>
</dbReference>
<dbReference type="GO" id="GO:0005686">
    <property type="term" value="C:U2 snRNP"/>
    <property type="evidence" value="ECO:0000318"/>
    <property type="project" value="GO_Central"/>
</dbReference>
<dbReference type="PROSITE" id="PS51450">
    <property type="entry name" value="LRR"/>
    <property type="match status" value="5"/>
</dbReference>
<dbReference type="GO" id="GO:0000398">
    <property type="term" value="P:mRNA splicing, via spliceosome"/>
    <property type="evidence" value="ECO:0000318"/>
    <property type="project" value="GO_Central"/>
</dbReference>
<feature type="compositionally biased region" description="Low complexity" evidence="6">
    <location>
        <begin position="1378"/>
        <end position="1396"/>
    </location>
</feature>
<reference evidence="7" key="2">
    <citation type="submission" date="2025-08" db="UniProtKB">
        <authorList>
            <consortium name="Ensembl"/>
        </authorList>
    </citation>
    <scope>IDENTIFICATION</scope>
</reference>
<dbReference type="Proteomes" id="UP000018468">
    <property type="component" value="Linkage group LG8"/>
</dbReference>
<keyword evidence="8" id="KW-1185">Reference proteome</keyword>
<reference evidence="8" key="1">
    <citation type="submission" date="2011-12" db="EMBL/GenBank/DDBJ databases">
        <title>The Draft Genome of Lepisosteus oculatus.</title>
        <authorList>
            <consortium name="The Broad Institute Genome Assembly &amp; Analysis Group"/>
            <consortium name="Computational R&amp;D Group"/>
            <consortium name="and Sequencing Platform"/>
            <person name="Di Palma F."/>
            <person name="Alfoldi J."/>
            <person name="Johnson J."/>
            <person name="Berlin A."/>
            <person name="Gnerre S."/>
            <person name="Jaffe D."/>
            <person name="MacCallum I."/>
            <person name="Young S."/>
            <person name="Walker B.J."/>
            <person name="Lander E.S."/>
            <person name="Lindblad-Toh K."/>
        </authorList>
    </citation>
    <scope>NUCLEOTIDE SEQUENCE [LARGE SCALE GENOMIC DNA]</scope>
</reference>
<dbReference type="InterPro" id="IPR000048">
    <property type="entry name" value="IQ_motif_EF-hand-BS"/>
</dbReference>
<evidence type="ECO:0000256" key="5">
    <source>
        <dbReference type="ARBA" id="ARBA00024196"/>
    </source>
</evidence>
<dbReference type="OMA" id="KHRYAHE"/>
<dbReference type="CDD" id="cd23767">
    <property type="entry name" value="IQCD"/>
    <property type="match status" value="3"/>
</dbReference>
<evidence type="ECO:0000256" key="4">
    <source>
        <dbReference type="ARBA" id="ARBA00023242"/>
    </source>
</evidence>
<evidence type="ECO:0000256" key="2">
    <source>
        <dbReference type="ARBA" id="ARBA00022614"/>
    </source>
</evidence>
<feature type="region of interest" description="Disordered" evidence="6">
    <location>
        <begin position="185"/>
        <end position="210"/>
    </location>
</feature>
<evidence type="ECO:0000256" key="1">
    <source>
        <dbReference type="ARBA" id="ARBA00004123"/>
    </source>
</evidence>
<evidence type="ECO:0000256" key="3">
    <source>
        <dbReference type="ARBA" id="ARBA00022737"/>
    </source>
</evidence>
<dbReference type="Bgee" id="ENSLOCG00000016340">
    <property type="expression patterns" value="Expressed in testis and 5 other cell types or tissues"/>
</dbReference>